<gene>
    <name evidence="3" type="ORF">GGR06_004181</name>
</gene>
<feature type="domain" description="MobA/VirD2-like nuclease" evidence="2">
    <location>
        <begin position="62"/>
        <end position="151"/>
    </location>
</feature>
<dbReference type="InterPro" id="IPR005094">
    <property type="entry name" value="Endonuclease_MobA/VirD2"/>
</dbReference>
<feature type="compositionally biased region" description="Polar residues" evidence="1">
    <location>
        <begin position="381"/>
        <end position="394"/>
    </location>
</feature>
<dbReference type="Pfam" id="PF03432">
    <property type="entry name" value="Relaxase"/>
    <property type="match status" value="1"/>
</dbReference>
<reference evidence="3" key="1">
    <citation type="submission" date="2020-08" db="EMBL/GenBank/DDBJ databases">
        <title>Genomic Encyclopedia of Type Strains, Phase IV (KMG-IV): sequencing the most valuable type-strain genomes for metagenomic binning, comparative biology and taxonomic classification.</title>
        <authorList>
            <person name="Goeker M."/>
        </authorList>
    </citation>
    <scope>NUCLEOTIDE SEQUENCE [LARGE SCALE GENOMIC DNA]</scope>
    <source>
        <strain evidence="3">DSM 105720</strain>
    </source>
</reference>
<name>A0A840D1K3_9BACE</name>
<feature type="region of interest" description="Disordered" evidence="1">
    <location>
        <begin position="148"/>
        <end position="168"/>
    </location>
</feature>
<proteinExistence type="predicted"/>
<protein>
    <recommendedName>
        <fullName evidence="2">MobA/VirD2-like nuclease domain-containing protein</fullName>
    </recommendedName>
</protein>
<feature type="region of interest" description="Disordered" evidence="1">
    <location>
        <begin position="346"/>
        <end position="429"/>
    </location>
</feature>
<organism evidence="3 4">
    <name type="scientific">Bacteroides reticulotermitis</name>
    <dbReference type="NCBI Taxonomy" id="1133319"/>
    <lineage>
        <taxon>Bacteria</taxon>
        <taxon>Pseudomonadati</taxon>
        <taxon>Bacteroidota</taxon>
        <taxon>Bacteroidia</taxon>
        <taxon>Bacteroidales</taxon>
        <taxon>Bacteroidaceae</taxon>
        <taxon>Bacteroides</taxon>
    </lineage>
</organism>
<feature type="compositionally biased region" description="Basic and acidic residues" evidence="1">
    <location>
        <begin position="148"/>
        <end position="159"/>
    </location>
</feature>
<comment type="caution">
    <text evidence="3">The sequence shown here is derived from an EMBL/GenBank/DDBJ whole genome shotgun (WGS) entry which is preliminary data.</text>
</comment>
<evidence type="ECO:0000259" key="2">
    <source>
        <dbReference type="Pfam" id="PF03432"/>
    </source>
</evidence>
<sequence>MVADIHIGNNLYGALAYNQEKIDAGLGKILETNRVFVPADGQFSVGNCMRDFERAMPPQVTTTRGIIHISLNPHPEDKLTDEQLADIGREYMEKLGFGGQPYMIFKHEDIDRQHLHIVSTRVRSDGSLISDKKDFERSRKITDDLEKKYGLHPKDRKQGETWQLSPVDASRSDLKKQVANAIKPLTSMYKFQSLGEYRALLSLYNIGVEKVEGNNQGHQYTGLVYSALDADGNRVGKPLKSSLFGKQYGIEALEQTMKKSGEEIKAKGIVADTRATVSVSMTKARTGSEFRANLQKKGIDVLLRYGNGGRLFGVTFIDHNSRTVLNGSALGKEFSANALSARFVDFSQPQERREDLQSVTPTPVRENPHPSMQTAHEEKQPQSAKGYSGDNSPVGTLLSVLTPEPGQHDDNQPMPLRKKKKKRRYGRQM</sequence>
<evidence type="ECO:0000256" key="1">
    <source>
        <dbReference type="SAM" id="MobiDB-lite"/>
    </source>
</evidence>
<keyword evidence="4" id="KW-1185">Reference proteome</keyword>
<dbReference type="EMBL" id="JACIER010000029">
    <property type="protein sequence ID" value="MBB4046347.1"/>
    <property type="molecule type" value="Genomic_DNA"/>
</dbReference>
<accession>A0A840D1K3</accession>
<evidence type="ECO:0000313" key="4">
    <source>
        <dbReference type="Proteomes" id="UP000560658"/>
    </source>
</evidence>
<dbReference type="Proteomes" id="UP000560658">
    <property type="component" value="Unassembled WGS sequence"/>
</dbReference>
<dbReference type="AlphaFoldDB" id="A0A840D1K3"/>
<dbReference type="NCBIfam" id="NF041325">
    <property type="entry name" value="Bacteroid_MobB"/>
    <property type="match status" value="1"/>
</dbReference>
<feature type="compositionally biased region" description="Basic residues" evidence="1">
    <location>
        <begin position="416"/>
        <end position="429"/>
    </location>
</feature>
<evidence type="ECO:0000313" key="3">
    <source>
        <dbReference type="EMBL" id="MBB4046347.1"/>
    </source>
</evidence>
<dbReference type="RefSeq" id="WP_183209598.1">
    <property type="nucleotide sequence ID" value="NZ_JACIER010000029.1"/>
</dbReference>